<evidence type="ECO:0000313" key="3">
    <source>
        <dbReference type="EMBL" id="MBB5832252.1"/>
    </source>
</evidence>
<keyword evidence="4" id="KW-1185">Reference proteome</keyword>
<dbReference type="Pfam" id="PF01882">
    <property type="entry name" value="DUF58"/>
    <property type="match status" value="1"/>
</dbReference>
<sequence length="459" mass="48122">MTSRPSAALVRAGVVGVVALLLAVLLGRPALLLAGLPLLSWALLAQALRLVRASADGAGPAGRAAGGRPADGRAASGQAADVPAPTLRVGRRVLEEGATTSLTVTAAPGLLTAVTVPLPPDAHLAPRHGAVAGDGEATLRVTARRWGRIRLGPVHVLVADPLGAHRAQRVLPAADVQVLPSSSVLEGPVQVPTPIGISGAHLSRRRGDGTALSEVRPFRPGDRLHRLNWRITSRTGELHTNATFTEQDTEVLIVTDTTVDVAPAPWAGEDAPTSLDMTIRATTAIARHHLTAGDRVAVFDLGHLIGPVPAGSGPRQLRVLTAALSRAGRDDGAHRPVRRLRTVRPGTLTVVCTPLLGKDVLEQIGVLVAHGADVLVVDTLPPSIGDLSVLRGRPVAYEGSAPDRFWPEAWALRRQLRQRTVRELREAGVPVTAWEGPSSLAPVLLSLSAARSAPRRRRS</sequence>
<feature type="compositionally biased region" description="Low complexity" evidence="1">
    <location>
        <begin position="57"/>
        <end position="77"/>
    </location>
</feature>
<reference evidence="3 4" key="1">
    <citation type="submission" date="2020-08" db="EMBL/GenBank/DDBJ databases">
        <title>Sequencing the genomes of 1000 actinobacteria strains.</title>
        <authorList>
            <person name="Klenk H.-P."/>
        </authorList>
    </citation>
    <scope>NUCLEOTIDE SEQUENCE [LARGE SCALE GENOMIC DNA]</scope>
    <source>
        <strain evidence="3 4">DSM 28796</strain>
    </source>
</reference>
<dbReference type="RefSeq" id="WP_184325605.1">
    <property type="nucleotide sequence ID" value="NZ_JACHLZ010000001.1"/>
</dbReference>
<organism evidence="3 4">
    <name type="scientific">Brachybacterium aquaticum</name>
    <dbReference type="NCBI Taxonomy" id="1432564"/>
    <lineage>
        <taxon>Bacteria</taxon>
        <taxon>Bacillati</taxon>
        <taxon>Actinomycetota</taxon>
        <taxon>Actinomycetes</taxon>
        <taxon>Micrococcales</taxon>
        <taxon>Dermabacteraceae</taxon>
        <taxon>Brachybacterium</taxon>
    </lineage>
</organism>
<accession>A0A841AG62</accession>
<feature type="region of interest" description="Disordered" evidence="1">
    <location>
        <begin position="57"/>
        <end position="81"/>
    </location>
</feature>
<proteinExistence type="predicted"/>
<comment type="caution">
    <text evidence="3">The sequence shown here is derived from an EMBL/GenBank/DDBJ whole genome shotgun (WGS) entry which is preliminary data.</text>
</comment>
<name>A0A841AG62_9MICO</name>
<dbReference type="PANTHER" id="PTHR33608">
    <property type="entry name" value="BLL2464 PROTEIN"/>
    <property type="match status" value="1"/>
</dbReference>
<protein>
    <submittedName>
        <fullName evidence="3">Uncharacterized protein (DUF58 family)</fullName>
    </submittedName>
</protein>
<evidence type="ECO:0000313" key="4">
    <source>
        <dbReference type="Proteomes" id="UP000588158"/>
    </source>
</evidence>
<feature type="domain" description="DUF58" evidence="2">
    <location>
        <begin position="214"/>
        <end position="377"/>
    </location>
</feature>
<dbReference type="PANTHER" id="PTHR33608:SF14">
    <property type="entry name" value="POSSIBLE CONSERVED SECRETED PROTEIN"/>
    <property type="match status" value="1"/>
</dbReference>
<dbReference type="AlphaFoldDB" id="A0A841AG62"/>
<evidence type="ECO:0000259" key="2">
    <source>
        <dbReference type="Pfam" id="PF01882"/>
    </source>
</evidence>
<gene>
    <name evidence="3" type="ORF">HNR70_002065</name>
</gene>
<dbReference type="InterPro" id="IPR002881">
    <property type="entry name" value="DUF58"/>
</dbReference>
<dbReference type="EMBL" id="JACHLZ010000001">
    <property type="protein sequence ID" value="MBB5832252.1"/>
    <property type="molecule type" value="Genomic_DNA"/>
</dbReference>
<dbReference type="Proteomes" id="UP000588158">
    <property type="component" value="Unassembled WGS sequence"/>
</dbReference>
<evidence type="ECO:0000256" key="1">
    <source>
        <dbReference type="SAM" id="MobiDB-lite"/>
    </source>
</evidence>